<proteinExistence type="predicted"/>
<dbReference type="Pfam" id="PF10977">
    <property type="entry name" value="DUF2797"/>
    <property type="match status" value="1"/>
</dbReference>
<evidence type="ECO:0008006" key="3">
    <source>
        <dbReference type="Google" id="ProtNLM"/>
    </source>
</evidence>
<organism evidence="1 2">
    <name type="scientific">Marinagarivorans cellulosilyticus</name>
    <dbReference type="NCBI Taxonomy" id="2721545"/>
    <lineage>
        <taxon>Bacteria</taxon>
        <taxon>Pseudomonadati</taxon>
        <taxon>Pseudomonadota</taxon>
        <taxon>Gammaproteobacteria</taxon>
        <taxon>Cellvibrionales</taxon>
        <taxon>Cellvibrionaceae</taxon>
        <taxon>Marinagarivorans</taxon>
    </lineage>
</organism>
<protein>
    <recommendedName>
        <fullName evidence="3">DUF2797 domain-containing protein</fullName>
    </recommendedName>
</protein>
<dbReference type="Proteomes" id="UP001320119">
    <property type="component" value="Chromosome"/>
</dbReference>
<name>A0AAN2BID9_9GAMM</name>
<evidence type="ECO:0000313" key="1">
    <source>
        <dbReference type="EMBL" id="BCD95895.1"/>
    </source>
</evidence>
<keyword evidence="2" id="KW-1185">Reference proteome</keyword>
<evidence type="ECO:0000313" key="2">
    <source>
        <dbReference type="Proteomes" id="UP001320119"/>
    </source>
</evidence>
<dbReference type="AlphaFoldDB" id="A0AAN2BID9"/>
<accession>A0AAN2BID9</accession>
<reference evidence="1 2" key="1">
    <citation type="journal article" date="2022" name="IScience">
        <title>An ultrasensitive nanofiber-based assay for enzymatic hydrolysis and deep-sea microbial degradation of cellulose.</title>
        <authorList>
            <person name="Tsudome M."/>
            <person name="Tachioka M."/>
            <person name="Miyazaki M."/>
            <person name="Uchimura K."/>
            <person name="Tsuda M."/>
            <person name="Takaki Y."/>
            <person name="Deguchi S."/>
        </authorList>
    </citation>
    <scope>NUCLEOTIDE SEQUENCE [LARGE SCALE GENOMIC DNA]</scope>
    <source>
        <strain evidence="1 2">GE09</strain>
    </source>
</reference>
<dbReference type="InterPro" id="IPR021246">
    <property type="entry name" value="DUF2797"/>
</dbReference>
<dbReference type="KEGG" id="marq:MARGE09_P0094"/>
<dbReference type="EMBL" id="AP023086">
    <property type="protein sequence ID" value="BCD95895.1"/>
    <property type="molecule type" value="Genomic_DNA"/>
</dbReference>
<sequence>MAVILIQYGNGDRMIQGTLEKMHATLDDQCAVQYQLPIGDQRIALNPLIGKTLTLSYTGSIHCSNCNKKTKKSYAQGHCYVCMQKLASCDMCIMKPETCHYAQGTCREPQWGEQNCFIPHYVYLSNTSGIKVGITRHTQLPTRWIDQGATQGLPIFKVKSRHISGLVEIALAKLVADKTHWQAMLKGNADDVDLAAKAGELIPMVEQSLAQITQEHGDDAIEPLSEAIQTIQYPITEFPKKVKSYNFDKEPVLSDVLTGIKGQYLIFENGVINVRKFTSYEVALEY</sequence>
<gene>
    <name evidence="1" type="ORF">MARGE09_P0094</name>
</gene>